<dbReference type="GO" id="GO:0005886">
    <property type="term" value="C:plasma membrane"/>
    <property type="evidence" value="ECO:0007669"/>
    <property type="project" value="UniProtKB-SubCell"/>
</dbReference>
<keyword evidence="3" id="KW-0488">Methylation</keyword>
<dbReference type="GO" id="GO:0031681">
    <property type="term" value="F:G-protein beta-subunit binding"/>
    <property type="evidence" value="ECO:0007669"/>
    <property type="project" value="TreeGrafter"/>
</dbReference>
<keyword evidence="5" id="KW-0472">Membrane</keyword>
<keyword evidence="2" id="KW-1003">Cell membrane</keyword>
<sequence>MPKEGGASAGKDADKGAAGGGGGGKDAAAPKGGGGGAAGAGPGGKGTPSKDAAAAAGKDAGKNNKDGKDDGKTTSLLKMPEQSNDYRVVVLGAGGVGKSSLVLRFVQGTFRESYIPTVEDTYRQVCTFKRPRIEHQPRRTISKQDPQRRLLFQKMLKATLIHNSTKHSFSAGACLPGSPLHCGQCCIVFVY</sequence>
<reference evidence="8 9" key="1">
    <citation type="journal article" date="2017" name="Gigascience">
        <title>Draft genome of the honey bee ectoparasitic mite, Tropilaelaps mercedesae, is shaped by the parasitic life history.</title>
        <authorList>
            <person name="Dong X."/>
            <person name="Armstrong S.D."/>
            <person name="Xia D."/>
            <person name="Makepeace B.L."/>
            <person name="Darby A.C."/>
            <person name="Kadowaki T."/>
        </authorList>
    </citation>
    <scope>NUCLEOTIDE SEQUENCE [LARGE SCALE GENOMIC DNA]</scope>
    <source>
        <strain evidence="8">Wuxi-XJTLU</strain>
    </source>
</reference>
<evidence type="ECO:0000313" key="8">
    <source>
        <dbReference type="EMBL" id="OQR68922.1"/>
    </source>
</evidence>
<dbReference type="InterPro" id="IPR052236">
    <property type="entry name" value="Small_GTPase_RasD"/>
</dbReference>
<feature type="compositionally biased region" description="Basic and acidic residues" evidence="7">
    <location>
        <begin position="59"/>
        <end position="72"/>
    </location>
</feature>
<keyword evidence="9" id="KW-1185">Reference proteome</keyword>
<evidence type="ECO:0000256" key="3">
    <source>
        <dbReference type="ARBA" id="ARBA00022481"/>
    </source>
</evidence>
<dbReference type="PANTHER" id="PTHR46149:SF3">
    <property type="entry name" value="MIP08469P"/>
    <property type="match status" value="1"/>
</dbReference>
<comment type="subcellular location">
    <subcellularLocation>
        <location evidence="1">Cell membrane</location>
        <topology evidence="1">Lipid-anchor</topology>
    </subcellularLocation>
</comment>
<evidence type="ECO:0000256" key="6">
    <source>
        <dbReference type="ARBA" id="ARBA00023288"/>
    </source>
</evidence>
<keyword evidence="4" id="KW-0547">Nucleotide-binding</keyword>
<dbReference type="EMBL" id="MNPL01022914">
    <property type="protein sequence ID" value="OQR68922.1"/>
    <property type="molecule type" value="Genomic_DNA"/>
</dbReference>
<dbReference type="GO" id="GO:0003924">
    <property type="term" value="F:GTPase activity"/>
    <property type="evidence" value="ECO:0007669"/>
    <property type="project" value="InterPro"/>
</dbReference>
<accession>A0A1V9X6K7</accession>
<dbReference type="STRING" id="418985.A0A1V9X6K7"/>
<organism evidence="8 9">
    <name type="scientific">Tropilaelaps mercedesae</name>
    <dbReference type="NCBI Taxonomy" id="418985"/>
    <lineage>
        <taxon>Eukaryota</taxon>
        <taxon>Metazoa</taxon>
        <taxon>Ecdysozoa</taxon>
        <taxon>Arthropoda</taxon>
        <taxon>Chelicerata</taxon>
        <taxon>Arachnida</taxon>
        <taxon>Acari</taxon>
        <taxon>Parasitiformes</taxon>
        <taxon>Mesostigmata</taxon>
        <taxon>Gamasina</taxon>
        <taxon>Dermanyssoidea</taxon>
        <taxon>Laelapidae</taxon>
        <taxon>Tropilaelaps</taxon>
    </lineage>
</organism>
<dbReference type="InParanoid" id="A0A1V9X6K7"/>
<name>A0A1V9X6K7_9ACAR</name>
<gene>
    <name evidence="8" type="ORF">BIW11_01934</name>
</gene>
<feature type="region of interest" description="Disordered" evidence="7">
    <location>
        <begin position="1"/>
        <end position="79"/>
    </location>
</feature>
<dbReference type="Proteomes" id="UP000192247">
    <property type="component" value="Unassembled WGS sequence"/>
</dbReference>
<protein>
    <submittedName>
        <fullName evidence="8">GTP-binding protein Di-Ras1-like</fullName>
    </submittedName>
</protein>
<evidence type="ECO:0000313" key="9">
    <source>
        <dbReference type="Proteomes" id="UP000192247"/>
    </source>
</evidence>
<dbReference type="PANTHER" id="PTHR46149">
    <property type="entry name" value="MIP08469P"/>
    <property type="match status" value="1"/>
</dbReference>
<evidence type="ECO:0000256" key="5">
    <source>
        <dbReference type="ARBA" id="ARBA00023136"/>
    </source>
</evidence>
<evidence type="ECO:0000256" key="7">
    <source>
        <dbReference type="SAM" id="MobiDB-lite"/>
    </source>
</evidence>
<dbReference type="Gene3D" id="3.40.50.300">
    <property type="entry name" value="P-loop containing nucleotide triphosphate hydrolases"/>
    <property type="match status" value="1"/>
</dbReference>
<evidence type="ECO:0000256" key="2">
    <source>
        <dbReference type="ARBA" id="ARBA00022475"/>
    </source>
</evidence>
<dbReference type="Pfam" id="PF00071">
    <property type="entry name" value="Ras"/>
    <property type="match status" value="1"/>
</dbReference>
<dbReference type="OrthoDB" id="265044at2759"/>
<dbReference type="InterPro" id="IPR027417">
    <property type="entry name" value="P-loop_NTPase"/>
</dbReference>
<dbReference type="GO" id="GO:0007165">
    <property type="term" value="P:signal transduction"/>
    <property type="evidence" value="ECO:0007669"/>
    <property type="project" value="TreeGrafter"/>
</dbReference>
<dbReference type="PRINTS" id="PR00449">
    <property type="entry name" value="RASTRNSFRMNG"/>
</dbReference>
<dbReference type="SMART" id="SM00173">
    <property type="entry name" value="RAS"/>
    <property type="match status" value="1"/>
</dbReference>
<dbReference type="InterPro" id="IPR001806">
    <property type="entry name" value="Small_GTPase"/>
</dbReference>
<evidence type="ECO:0000256" key="1">
    <source>
        <dbReference type="ARBA" id="ARBA00004193"/>
    </source>
</evidence>
<evidence type="ECO:0000256" key="4">
    <source>
        <dbReference type="ARBA" id="ARBA00023134"/>
    </source>
</evidence>
<keyword evidence="4" id="KW-0342">GTP-binding</keyword>
<comment type="caution">
    <text evidence="8">The sequence shown here is derived from an EMBL/GenBank/DDBJ whole genome shotgun (WGS) entry which is preliminary data.</text>
</comment>
<feature type="compositionally biased region" description="Gly residues" evidence="7">
    <location>
        <begin position="17"/>
        <end position="46"/>
    </location>
</feature>
<keyword evidence="6" id="KW-0449">Lipoprotein</keyword>
<dbReference type="PROSITE" id="PS51421">
    <property type="entry name" value="RAS"/>
    <property type="match status" value="1"/>
</dbReference>
<dbReference type="SUPFAM" id="SSF52540">
    <property type="entry name" value="P-loop containing nucleoside triphosphate hydrolases"/>
    <property type="match status" value="1"/>
</dbReference>
<proteinExistence type="predicted"/>
<dbReference type="AlphaFoldDB" id="A0A1V9X6K7"/>
<dbReference type="GO" id="GO:0005525">
    <property type="term" value="F:GTP binding"/>
    <property type="evidence" value="ECO:0007669"/>
    <property type="project" value="UniProtKB-KW"/>
</dbReference>
<feature type="compositionally biased region" description="Low complexity" evidence="7">
    <location>
        <begin position="1"/>
        <end position="10"/>
    </location>
</feature>